<sequence length="626" mass="70564">MAFCGCQLDEDRDTVARRRNDQGFHECETFGTWSLELEQRDAWDNCKKNKKQNNHKNFIPVLEFSRQNLPIEYRGEGDFLLACIEAVAALTVRLRVHHVSGNRPDGYTFSGFKNKDVKHLGTGWVYRVSPGDGPCPCVAGRCSANVPSTSDWWKIEIFTACHVVYDQREAKSTEADLFYDSETAAPTTLNGHDVEDNSERDDVCILHCVSHDQELARRLTDSVKHYEFMKKGVRMSTLCVVVSHPHGMPKMVTVGEIVGKAKHDLEDSMMTDFMFTYDAATCNGSSGAPVLSVITQKTLDPSGVWPGAGPHSGHLEENLNSCGSGCFYVGADVLDWTILQDSMKNLKTETTFADVSFILIGKTGVGKSTLGNSILKRNMFLASASTQSVTRDSEIAVATVNDTITKVVDMISVYNISLLSSEGFFMKLKRIMSVSPENAYIFLFVVRFGDSFTEEDEDMISCLKKVLGNDVVRDSCIVVVTHGDLFFDSEDGVSFSEWWRGQSCFLRELIEECEKRVLLFDNLTDDESVKNKQNTDLFEVAKMLRAKGRRYTQTERMLAVMNEMEVRGKALYEERTLLEESLMKRPDRQALLRAERLVRYVKTGDRVSNALLHLENSEKILHKMKE</sequence>
<dbReference type="AlphaFoldDB" id="A0AAV4IHA6"/>
<dbReference type="PANTHER" id="PTHR10903">
    <property type="entry name" value="GTPASE, IMAP FAMILY MEMBER-RELATED"/>
    <property type="match status" value="1"/>
</dbReference>
<accession>A0AAV4IHA6</accession>
<dbReference type="PROSITE" id="PS51720">
    <property type="entry name" value="G_AIG1"/>
    <property type="match status" value="1"/>
</dbReference>
<gene>
    <name evidence="5" type="ORF">ElyMa_004783800</name>
</gene>
<dbReference type="GO" id="GO:0005525">
    <property type="term" value="F:GTP binding"/>
    <property type="evidence" value="ECO:0007669"/>
    <property type="project" value="UniProtKB-KW"/>
</dbReference>
<dbReference type="InterPro" id="IPR045058">
    <property type="entry name" value="GIMA/IAN/Toc"/>
</dbReference>
<dbReference type="Gene3D" id="2.40.10.10">
    <property type="entry name" value="Trypsin-like serine proteases"/>
    <property type="match status" value="2"/>
</dbReference>
<dbReference type="SUPFAM" id="SSF52540">
    <property type="entry name" value="P-loop containing nucleoside triphosphate hydrolases"/>
    <property type="match status" value="1"/>
</dbReference>
<dbReference type="InterPro" id="IPR043504">
    <property type="entry name" value="Peptidase_S1_PA_chymotrypsin"/>
</dbReference>
<dbReference type="InterPro" id="IPR009003">
    <property type="entry name" value="Peptidase_S1_PA"/>
</dbReference>
<evidence type="ECO:0000259" key="4">
    <source>
        <dbReference type="PROSITE" id="PS51720"/>
    </source>
</evidence>
<evidence type="ECO:0000256" key="2">
    <source>
        <dbReference type="ARBA" id="ARBA00022741"/>
    </source>
</evidence>
<organism evidence="5 6">
    <name type="scientific">Elysia marginata</name>
    <dbReference type="NCBI Taxonomy" id="1093978"/>
    <lineage>
        <taxon>Eukaryota</taxon>
        <taxon>Metazoa</taxon>
        <taxon>Spiralia</taxon>
        <taxon>Lophotrochozoa</taxon>
        <taxon>Mollusca</taxon>
        <taxon>Gastropoda</taxon>
        <taxon>Heterobranchia</taxon>
        <taxon>Euthyneura</taxon>
        <taxon>Panpulmonata</taxon>
        <taxon>Sacoglossa</taxon>
        <taxon>Placobranchoidea</taxon>
        <taxon>Plakobranchidae</taxon>
        <taxon>Elysia</taxon>
    </lineage>
</organism>
<dbReference type="SUPFAM" id="SSF50494">
    <property type="entry name" value="Trypsin-like serine proteases"/>
    <property type="match status" value="1"/>
</dbReference>
<evidence type="ECO:0000256" key="1">
    <source>
        <dbReference type="ARBA" id="ARBA00008535"/>
    </source>
</evidence>
<protein>
    <submittedName>
        <fullName evidence="5">Immune-associated nucleotide-binding protein 12</fullName>
    </submittedName>
</protein>
<dbReference type="Pfam" id="PF04548">
    <property type="entry name" value="AIG1"/>
    <property type="match status" value="1"/>
</dbReference>
<keyword evidence="3" id="KW-0342">GTP-binding</keyword>
<dbReference type="InterPro" id="IPR027417">
    <property type="entry name" value="P-loop_NTPase"/>
</dbReference>
<dbReference type="InterPro" id="IPR006703">
    <property type="entry name" value="G_AIG1"/>
</dbReference>
<dbReference type="PANTHER" id="PTHR10903:SF184">
    <property type="entry name" value="GTP-BINDING PROTEIN A"/>
    <property type="match status" value="1"/>
</dbReference>
<evidence type="ECO:0000256" key="3">
    <source>
        <dbReference type="ARBA" id="ARBA00023134"/>
    </source>
</evidence>
<dbReference type="Pfam" id="PF13365">
    <property type="entry name" value="Trypsin_2"/>
    <property type="match status" value="1"/>
</dbReference>
<feature type="domain" description="AIG1-type G" evidence="4">
    <location>
        <begin position="352"/>
        <end position="560"/>
    </location>
</feature>
<name>A0AAV4IHA6_9GAST</name>
<evidence type="ECO:0000313" key="5">
    <source>
        <dbReference type="EMBL" id="GFS09484.1"/>
    </source>
</evidence>
<dbReference type="Proteomes" id="UP000762676">
    <property type="component" value="Unassembled WGS sequence"/>
</dbReference>
<comment type="caution">
    <text evidence="5">The sequence shown here is derived from an EMBL/GenBank/DDBJ whole genome shotgun (WGS) entry which is preliminary data.</text>
</comment>
<reference evidence="5 6" key="1">
    <citation type="journal article" date="2021" name="Elife">
        <title>Chloroplast acquisition without the gene transfer in kleptoplastic sea slugs, Plakobranchus ocellatus.</title>
        <authorList>
            <person name="Maeda T."/>
            <person name="Takahashi S."/>
            <person name="Yoshida T."/>
            <person name="Shimamura S."/>
            <person name="Takaki Y."/>
            <person name="Nagai Y."/>
            <person name="Toyoda A."/>
            <person name="Suzuki Y."/>
            <person name="Arimoto A."/>
            <person name="Ishii H."/>
            <person name="Satoh N."/>
            <person name="Nishiyama T."/>
            <person name="Hasebe M."/>
            <person name="Maruyama T."/>
            <person name="Minagawa J."/>
            <person name="Obokata J."/>
            <person name="Shigenobu S."/>
        </authorList>
    </citation>
    <scope>NUCLEOTIDE SEQUENCE [LARGE SCALE GENOMIC DNA]</scope>
</reference>
<keyword evidence="2" id="KW-0547">Nucleotide-binding</keyword>
<keyword evidence="6" id="KW-1185">Reference proteome</keyword>
<comment type="similarity">
    <text evidence="1">Belongs to the TRAFAC class TrmE-Era-EngA-EngB-Septin-like GTPase superfamily. AIG1/Toc34/Toc159-like paraseptin GTPase family. IAN subfamily.</text>
</comment>
<dbReference type="EMBL" id="BMAT01009595">
    <property type="protein sequence ID" value="GFS09484.1"/>
    <property type="molecule type" value="Genomic_DNA"/>
</dbReference>
<evidence type="ECO:0000313" key="6">
    <source>
        <dbReference type="Proteomes" id="UP000762676"/>
    </source>
</evidence>
<dbReference type="Gene3D" id="3.40.50.300">
    <property type="entry name" value="P-loop containing nucleotide triphosphate hydrolases"/>
    <property type="match status" value="1"/>
</dbReference>
<proteinExistence type="inferred from homology"/>